<dbReference type="Pfam" id="PF13386">
    <property type="entry name" value="DsbD_2"/>
    <property type="match status" value="1"/>
</dbReference>
<dbReference type="EMBL" id="JAHZIJ010000001">
    <property type="protein sequence ID" value="MBW7473195.1"/>
    <property type="molecule type" value="Genomic_DNA"/>
</dbReference>
<evidence type="ECO:0000313" key="4">
    <source>
        <dbReference type="Proteomes" id="UP000812277"/>
    </source>
</evidence>
<feature type="transmembrane region" description="Helical" evidence="1">
    <location>
        <begin position="6"/>
        <end position="31"/>
    </location>
</feature>
<protein>
    <submittedName>
        <fullName evidence="3">Sulfite exporter TauE/SafE family protein</fullName>
    </submittedName>
</protein>
<proteinExistence type="predicted"/>
<dbReference type="Proteomes" id="UP000812277">
    <property type="component" value="Unassembled WGS sequence"/>
</dbReference>
<feature type="transmembrane region" description="Helical" evidence="1">
    <location>
        <begin position="125"/>
        <end position="147"/>
    </location>
</feature>
<keyword evidence="4" id="KW-1185">Reference proteome</keyword>
<dbReference type="InterPro" id="IPR039447">
    <property type="entry name" value="UreH-like_TM_dom"/>
</dbReference>
<evidence type="ECO:0000259" key="2">
    <source>
        <dbReference type="Pfam" id="PF13386"/>
    </source>
</evidence>
<evidence type="ECO:0000256" key="1">
    <source>
        <dbReference type="SAM" id="Phobius"/>
    </source>
</evidence>
<dbReference type="PANTHER" id="PTHR42208">
    <property type="entry name" value="HEAVY METAL TRANSPORTER-RELATED"/>
    <property type="match status" value="1"/>
</dbReference>
<sequence>MAGQDWGLVILTGLFSAPHCIAMCGGIVSTVSMQSGISSRRAALLYNAGRIVSYSVLGAAMGAAGSFVDIAGDLAGMQGLASIAGGLFVLLWLWRRFQLPFMGAWTAFLHRKLNAGGGSSGRRDAVHVAAAGLSFGFLPCGLTYAMQMNAAASGSVWKGAAIMALFGFATFPALALVGLFVGRAHKRWRRVMRYAGTAAAALVGLLAIMRGLAANGMVPSLSPWLW</sequence>
<keyword evidence="1" id="KW-0812">Transmembrane</keyword>
<dbReference type="PANTHER" id="PTHR42208:SF1">
    <property type="entry name" value="HEAVY METAL TRANSPORTER"/>
    <property type="match status" value="1"/>
</dbReference>
<keyword evidence="1" id="KW-1133">Transmembrane helix</keyword>
<feature type="transmembrane region" description="Helical" evidence="1">
    <location>
        <begin position="51"/>
        <end position="68"/>
    </location>
</feature>
<feature type="domain" description="Urease accessory protein UreH-like transmembrane" evidence="2">
    <location>
        <begin position="9"/>
        <end position="205"/>
    </location>
</feature>
<reference evidence="3 4" key="1">
    <citation type="submission" date="2021-07" db="EMBL/GenBank/DDBJ databases">
        <title>Paenibacillus radiodurans sp. nov., isolated from the southeastern edge of Tengger Desert.</title>
        <authorList>
            <person name="Zhang G."/>
        </authorList>
    </citation>
    <scope>NUCLEOTIDE SEQUENCE [LARGE SCALE GENOMIC DNA]</scope>
    <source>
        <strain evidence="3 4">DT7-4</strain>
    </source>
</reference>
<comment type="caution">
    <text evidence="3">The sequence shown here is derived from an EMBL/GenBank/DDBJ whole genome shotgun (WGS) entry which is preliminary data.</text>
</comment>
<keyword evidence="1" id="KW-0472">Membrane</keyword>
<feature type="transmembrane region" description="Helical" evidence="1">
    <location>
        <begin position="74"/>
        <end position="94"/>
    </location>
</feature>
<accession>A0ABS7CZY4</accession>
<name>A0ABS7CZY4_9BACL</name>
<evidence type="ECO:0000313" key="3">
    <source>
        <dbReference type="EMBL" id="MBW7473195.1"/>
    </source>
</evidence>
<organism evidence="3 4">
    <name type="scientific">Paenibacillus oenotherae</name>
    <dbReference type="NCBI Taxonomy" id="1435645"/>
    <lineage>
        <taxon>Bacteria</taxon>
        <taxon>Bacillati</taxon>
        <taxon>Bacillota</taxon>
        <taxon>Bacilli</taxon>
        <taxon>Bacillales</taxon>
        <taxon>Paenibacillaceae</taxon>
        <taxon>Paenibacillus</taxon>
    </lineage>
</organism>
<feature type="transmembrane region" description="Helical" evidence="1">
    <location>
        <begin position="159"/>
        <end position="182"/>
    </location>
</feature>
<feature type="transmembrane region" description="Helical" evidence="1">
    <location>
        <begin position="194"/>
        <end position="213"/>
    </location>
</feature>
<gene>
    <name evidence="3" type="ORF">K0T92_00395</name>
</gene>